<dbReference type="PROSITE" id="PS00018">
    <property type="entry name" value="EF_HAND_1"/>
    <property type="match status" value="1"/>
</dbReference>
<dbReference type="AlphaFoldDB" id="A0A1J4MQL2"/>
<protein>
    <recommendedName>
        <fullName evidence="1">Calmodulin</fullName>
    </recommendedName>
</protein>
<organism evidence="7 8">
    <name type="scientific">Cryptosporidium andersoni</name>
    <dbReference type="NCBI Taxonomy" id="117008"/>
    <lineage>
        <taxon>Eukaryota</taxon>
        <taxon>Sar</taxon>
        <taxon>Alveolata</taxon>
        <taxon>Apicomplexa</taxon>
        <taxon>Conoidasida</taxon>
        <taxon>Coccidia</taxon>
        <taxon>Eucoccidiorida</taxon>
        <taxon>Eimeriorina</taxon>
        <taxon>Cryptosporidiidae</taxon>
        <taxon>Cryptosporidium</taxon>
    </lineage>
</organism>
<dbReference type="EMBL" id="LRBS01000067">
    <property type="protein sequence ID" value="OII76343.1"/>
    <property type="molecule type" value="Genomic_DNA"/>
</dbReference>
<evidence type="ECO:0000256" key="3">
    <source>
        <dbReference type="ARBA" id="ARBA00022737"/>
    </source>
</evidence>
<dbReference type="SUPFAM" id="SSF47473">
    <property type="entry name" value="EF-hand"/>
    <property type="match status" value="1"/>
</dbReference>
<evidence type="ECO:0000256" key="4">
    <source>
        <dbReference type="ARBA" id="ARBA00022837"/>
    </source>
</evidence>
<name>A0A1J4MQL2_9CRYT</name>
<evidence type="ECO:0000259" key="6">
    <source>
        <dbReference type="PROSITE" id="PS50222"/>
    </source>
</evidence>
<feature type="domain" description="EF-hand" evidence="6">
    <location>
        <begin position="100"/>
        <end position="135"/>
    </location>
</feature>
<dbReference type="InterPro" id="IPR002048">
    <property type="entry name" value="EF_hand_dom"/>
</dbReference>
<gene>
    <name evidence="7" type="ORF">cand_011010</name>
</gene>
<keyword evidence="3" id="KW-0677">Repeat</keyword>
<keyword evidence="8" id="KW-1185">Reference proteome</keyword>
<proteinExistence type="predicted"/>
<feature type="domain" description="EF-hand" evidence="6">
    <location>
        <begin position="17"/>
        <end position="52"/>
    </location>
</feature>
<dbReference type="FunFam" id="1.10.238.10:FF:000003">
    <property type="entry name" value="Calmodulin A"/>
    <property type="match status" value="1"/>
</dbReference>
<reference evidence="7 8" key="1">
    <citation type="submission" date="2016-10" db="EMBL/GenBank/DDBJ databases">
        <title>Reductive evolution of mitochondrial metabolism and differential evolution of invasion-related proteins in Cryptosporidium.</title>
        <authorList>
            <person name="Liu S."/>
            <person name="Roellig D.M."/>
            <person name="Guo Y."/>
            <person name="Li N."/>
            <person name="Frace M.A."/>
            <person name="Tang K."/>
            <person name="Zhang L."/>
            <person name="Feng Y."/>
            <person name="Xiao L."/>
        </authorList>
    </citation>
    <scope>NUCLEOTIDE SEQUENCE [LARGE SCALE GENOMIC DNA]</scope>
    <source>
        <strain evidence="7">30847</strain>
    </source>
</reference>
<dbReference type="Pfam" id="PF13499">
    <property type="entry name" value="EF-hand_7"/>
    <property type="match status" value="1"/>
</dbReference>
<dbReference type="SMART" id="SM00054">
    <property type="entry name" value="EFh"/>
    <property type="match status" value="2"/>
</dbReference>
<dbReference type="InterPro" id="IPR018247">
    <property type="entry name" value="EF_Hand_1_Ca_BS"/>
</dbReference>
<dbReference type="PROSITE" id="PS50222">
    <property type="entry name" value="EF_HAND_2"/>
    <property type="match status" value="2"/>
</dbReference>
<dbReference type="InterPro" id="IPR050230">
    <property type="entry name" value="CALM/Myosin/TropC-like"/>
</dbReference>
<dbReference type="VEuPathDB" id="CryptoDB:cand_011010"/>
<dbReference type="GO" id="GO:0016460">
    <property type="term" value="C:myosin II complex"/>
    <property type="evidence" value="ECO:0007669"/>
    <property type="project" value="TreeGrafter"/>
</dbReference>
<evidence type="ECO:0000313" key="8">
    <source>
        <dbReference type="Proteomes" id="UP000186804"/>
    </source>
</evidence>
<keyword evidence="5" id="KW-0007">Acetylation</keyword>
<evidence type="ECO:0000256" key="2">
    <source>
        <dbReference type="ARBA" id="ARBA00022723"/>
    </source>
</evidence>
<dbReference type="PANTHER" id="PTHR23048:SF0">
    <property type="entry name" value="CALMODULIN LIKE 3"/>
    <property type="match status" value="1"/>
</dbReference>
<dbReference type="InterPro" id="IPR011992">
    <property type="entry name" value="EF-hand-dom_pair"/>
</dbReference>
<keyword evidence="2" id="KW-0479">Metal-binding</keyword>
<dbReference type="PANTHER" id="PTHR23048">
    <property type="entry name" value="MYOSIN LIGHT CHAIN 1, 3"/>
    <property type="match status" value="1"/>
</dbReference>
<accession>A0A1J4MQL2</accession>
<dbReference type="Proteomes" id="UP000186804">
    <property type="component" value="Unassembled WGS sequence"/>
</dbReference>
<dbReference type="GO" id="GO:0005509">
    <property type="term" value="F:calcium ion binding"/>
    <property type="evidence" value="ECO:0007669"/>
    <property type="project" value="InterPro"/>
</dbReference>
<dbReference type="GeneID" id="92365286"/>
<sequence length="168" mass="19050">MRQDKGIYIPKKQIIPNKLSDIQTIFHLFDRDKDGNISASDLYETFKIVGMEMTPQQTDTLMSEIRGRATDLNQKDIGVTNTLDFTLFSGFIERQLESAPLKDQLKEIFMLLDKDGTGLITPECLADTCSRLGVALTVHDARQLMVQSDGQTKANYDKFVQLMEIARK</sequence>
<evidence type="ECO:0000313" key="7">
    <source>
        <dbReference type="EMBL" id="OII76343.1"/>
    </source>
</evidence>
<comment type="caution">
    <text evidence="7">The sequence shown here is derived from an EMBL/GenBank/DDBJ whole genome shotgun (WGS) entry which is preliminary data.</text>
</comment>
<evidence type="ECO:0000256" key="1">
    <source>
        <dbReference type="ARBA" id="ARBA00020786"/>
    </source>
</evidence>
<dbReference type="OrthoDB" id="26525at2759"/>
<evidence type="ECO:0000256" key="5">
    <source>
        <dbReference type="ARBA" id="ARBA00022990"/>
    </source>
</evidence>
<keyword evidence="4" id="KW-0106">Calcium</keyword>
<dbReference type="Gene3D" id="1.10.238.10">
    <property type="entry name" value="EF-hand"/>
    <property type="match status" value="1"/>
</dbReference>
<dbReference type="RefSeq" id="XP_067068189.1">
    <property type="nucleotide sequence ID" value="XM_067211340.1"/>
</dbReference>